<organism evidence="2">
    <name type="scientific">Hexamita inflata</name>
    <dbReference type="NCBI Taxonomy" id="28002"/>
    <lineage>
        <taxon>Eukaryota</taxon>
        <taxon>Metamonada</taxon>
        <taxon>Diplomonadida</taxon>
        <taxon>Hexamitidae</taxon>
        <taxon>Hexamitinae</taxon>
        <taxon>Hexamita</taxon>
    </lineage>
</organism>
<accession>A0AA86UD96</accession>
<sequence>MVYQQNIDDNEENFKQYLKSTPNSRFSIQPKQTTYQYSPKIIILLGVIIVYSSSTLRLAQLCLSQIKINKIKSDQFSQADCICYKQLALEAQADVLNNFYQTTQIKLKSQCFQNSLAQLILMLKYVLKSFGLKIKYLLLQPQDNENKIPKFGT</sequence>
<keyword evidence="1" id="KW-0812">Transmembrane</keyword>
<protein>
    <submittedName>
        <fullName evidence="3">Hypothetical_protein</fullName>
    </submittedName>
</protein>
<keyword evidence="1" id="KW-1133">Transmembrane helix</keyword>
<evidence type="ECO:0000313" key="2">
    <source>
        <dbReference type="EMBL" id="CAI9951114.1"/>
    </source>
</evidence>
<dbReference type="Proteomes" id="UP001642409">
    <property type="component" value="Unassembled WGS sequence"/>
</dbReference>
<dbReference type="EMBL" id="CAXDID020000115">
    <property type="protein sequence ID" value="CAL6030351.1"/>
    <property type="molecule type" value="Genomic_DNA"/>
</dbReference>
<feature type="transmembrane region" description="Helical" evidence="1">
    <location>
        <begin position="41"/>
        <end position="63"/>
    </location>
</feature>
<dbReference type="EMBL" id="CATOUU010000822">
    <property type="protein sequence ID" value="CAI9951114.1"/>
    <property type="molecule type" value="Genomic_DNA"/>
</dbReference>
<name>A0AA86UD96_9EUKA</name>
<dbReference type="AlphaFoldDB" id="A0AA86UD96"/>
<comment type="caution">
    <text evidence="2">The sequence shown here is derived from an EMBL/GenBank/DDBJ whole genome shotgun (WGS) entry which is preliminary data.</text>
</comment>
<evidence type="ECO:0000256" key="1">
    <source>
        <dbReference type="SAM" id="Phobius"/>
    </source>
</evidence>
<proteinExistence type="predicted"/>
<keyword evidence="4" id="KW-1185">Reference proteome</keyword>
<evidence type="ECO:0000313" key="4">
    <source>
        <dbReference type="Proteomes" id="UP001642409"/>
    </source>
</evidence>
<gene>
    <name evidence="3" type="ORF">HINF_LOCUS33228</name>
    <name evidence="2" type="ORF">HINF_LOCUS38759</name>
</gene>
<reference evidence="2" key="1">
    <citation type="submission" date="2023-06" db="EMBL/GenBank/DDBJ databases">
        <authorList>
            <person name="Kurt Z."/>
        </authorList>
    </citation>
    <scope>NUCLEOTIDE SEQUENCE</scope>
</reference>
<reference evidence="3 4" key="2">
    <citation type="submission" date="2024-07" db="EMBL/GenBank/DDBJ databases">
        <authorList>
            <person name="Akdeniz Z."/>
        </authorList>
    </citation>
    <scope>NUCLEOTIDE SEQUENCE [LARGE SCALE GENOMIC DNA]</scope>
</reference>
<keyword evidence="1" id="KW-0472">Membrane</keyword>
<evidence type="ECO:0000313" key="3">
    <source>
        <dbReference type="EMBL" id="CAL6030351.1"/>
    </source>
</evidence>